<dbReference type="InterPro" id="IPR042194">
    <property type="entry name" value="FHIPEP_1"/>
</dbReference>
<dbReference type="GO" id="GO:0016020">
    <property type="term" value="C:membrane"/>
    <property type="evidence" value="ECO:0007669"/>
    <property type="project" value="InterPro"/>
</dbReference>
<feature type="domain" description="CHAT" evidence="1">
    <location>
        <begin position="72"/>
        <end position="336"/>
    </location>
</feature>
<dbReference type="EMBL" id="BOOA01000076">
    <property type="protein sequence ID" value="GIH28278.1"/>
    <property type="molecule type" value="Genomic_DNA"/>
</dbReference>
<proteinExistence type="predicted"/>
<dbReference type="InterPro" id="IPR041664">
    <property type="entry name" value="AAA_16"/>
</dbReference>
<dbReference type="Gene3D" id="1.25.40.10">
    <property type="entry name" value="Tetratricopeptide repeat domain"/>
    <property type="match status" value="2"/>
</dbReference>
<dbReference type="RefSeq" id="WP_204044902.1">
    <property type="nucleotide sequence ID" value="NZ_BOOA01000076.1"/>
</dbReference>
<evidence type="ECO:0000259" key="1">
    <source>
        <dbReference type="Pfam" id="PF12770"/>
    </source>
</evidence>
<dbReference type="InterPro" id="IPR027417">
    <property type="entry name" value="P-loop_NTPase"/>
</dbReference>
<dbReference type="Pfam" id="PF00771">
    <property type="entry name" value="FHIPEP"/>
    <property type="match status" value="1"/>
</dbReference>
<evidence type="ECO:0008006" key="5">
    <source>
        <dbReference type="Google" id="ProtNLM"/>
    </source>
</evidence>
<dbReference type="SUPFAM" id="SSF48452">
    <property type="entry name" value="TPR-like"/>
    <property type="match status" value="1"/>
</dbReference>
<dbReference type="InterPro" id="IPR001712">
    <property type="entry name" value="T3SS_FHIPEP"/>
</dbReference>
<reference evidence="3" key="1">
    <citation type="submission" date="2021-01" db="EMBL/GenBank/DDBJ databases">
        <title>Whole genome shotgun sequence of Acrocarpospora phusangensis NBRC 108782.</title>
        <authorList>
            <person name="Komaki H."/>
            <person name="Tamura T."/>
        </authorList>
    </citation>
    <scope>NUCLEOTIDE SEQUENCE</scope>
    <source>
        <strain evidence="3">NBRC 108782</strain>
    </source>
</reference>
<comment type="caution">
    <text evidence="3">The sequence shown here is derived from an EMBL/GenBank/DDBJ whole genome shotgun (WGS) entry which is preliminary data.</text>
</comment>
<dbReference type="InterPro" id="IPR011990">
    <property type="entry name" value="TPR-like_helical_dom_sf"/>
</dbReference>
<organism evidence="3 4">
    <name type="scientific">Acrocarpospora phusangensis</name>
    <dbReference type="NCBI Taxonomy" id="1070424"/>
    <lineage>
        <taxon>Bacteria</taxon>
        <taxon>Bacillati</taxon>
        <taxon>Actinomycetota</taxon>
        <taxon>Actinomycetes</taxon>
        <taxon>Streptosporangiales</taxon>
        <taxon>Streptosporangiaceae</taxon>
        <taxon>Acrocarpospora</taxon>
    </lineage>
</organism>
<dbReference type="Gene3D" id="3.40.50.300">
    <property type="entry name" value="P-loop containing nucleotide triphosphate hydrolases"/>
    <property type="match status" value="1"/>
</dbReference>
<dbReference type="Pfam" id="PF13191">
    <property type="entry name" value="AAA_16"/>
    <property type="match status" value="1"/>
</dbReference>
<accession>A0A919US61</accession>
<dbReference type="Proteomes" id="UP000640052">
    <property type="component" value="Unassembled WGS sequence"/>
</dbReference>
<name>A0A919US61_9ACTN</name>
<keyword evidence="4" id="KW-1185">Reference proteome</keyword>
<dbReference type="GO" id="GO:0009306">
    <property type="term" value="P:protein secretion"/>
    <property type="evidence" value="ECO:0007669"/>
    <property type="project" value="InterPro"/>
</dbReference>
<sequence>MPWTLKIALKNAGQRPELGYLLTYSHGDSQESFSERLAYDDLQNALRQAGTSYYLDDPGEGDVERENRLRGLGRTLYDLLDTGHLYLTGYLKRRPNDLVVILLDVSAGLGYLPWELLHDGRGFLIARPNPVIPIRSVDVIARTRDEARHPLRLLFMACEPIDGPGVLNYEMEEAMIRDAAAEGGAPFYLEYEPTGSLSELGRRLGFYDRGHFDVIHLTGHALRGDGRGSFLTEDRDGLTYRASAEDLHEVLWQSGPGLVFLSGCQTAEGGDLGAAPSLAEELVTISAPIVVGWGRPVNDRVASEATAAFYKQLMLGRSPAIALARSYQELIKAGREHWHMLRMHVQGTDMPRPLTVALAQMPLDQIWIGRQHREIGPSGLARVSLADFFGRRREIQRLERVLDPLREFLRPGAVVHGVGGVGKTTLVANVLERVTATQEGRGNPVTYVSINVPLTREVLLQELGAIPELGSVLGSAPPGSDLKALLERALRRMFRPVIIVLDEFEQRNIGTGGPEAVPAPEAVQALFALVSALATVRGPHRIVITSRYLPKSPGIELLDDVALDVLPEHFQQARIDRLANQGQVTPRAVELARLMARDNPRLLTFLFDIARDSPETGEELLRRRFQRRREEFYDKMAVDELIGRRDPKDAALLRAVAPYRIPVPAEILARLAGPASRIAVPAVPDLARREAVERARRLAGWHLLEYAERPGGYRVPAVFEPVLTDDDPVTAHARCAAALAAHLGAFDEVNDPDLVDLPALAEVQRLATAGRSHRLVVRAAATRAAVAARRFRHAEAQEICRQALDVVPHPLLFALLGNAQADDGDAQAARQSFEAALAGADGVSTRDRARVLSTVGFWSQFYDLRKTFALLTEALGLARAAGDTFLQADCLRLIAGGWAQYGGAHQLRLAADLYEQSLRLFRSVQGGELAQTVVELDQVTFIDMAEGRFEAAQRKLGELVDRYVLPGEELPLSAIRVRLAGAYLGDGAFDAAEREARAALTLAREVGWGRGEFDALCQLGDVAAARHNAAGVQTESEHILRAIAHLEEARALAGRIGWPTLIRSALARLAQHLLVAGKQAEAARLFDDLDALEAAEAVPAHERAARLLTEAETRLALDDHDAASAGARRALALLVSSDHELLETRARRVLAQVMDFAEAPADALAPQLDRLEELYQRVAPRELAIVHLWRGRMHLREESPGQARRELELAAAGFAENGSAGDEAAAHELFSGLPGISEEEKAHAMRLAARLRYRVPDHRSAAMVLRELAPLLDYGQRRRTYEAVILLAQASGARDVEGHGLDGLADVTYGAGAAELRARARQATLESEPLHLAVSPPLSEVLDPDNGGTILDELTRRREELRRDHGIVLPAVRIYDTPDLGKRRSYRIHLWGEERVSGEVRGKGKDRKAMEAAAREVIDALIRMAVAEADRLGGPAPAFAPRPLTDEEIRQVEEVLAEDNDLR</sequence>
<evidence type="ECO:0000259" key="2">
    <source>
        <dbReference type="Pfam" id="PF13191"/>
    </source>
</evidence>
<dbReference type="InterPro" id="IPR024983">
    <property type="entry name" value="CHAT_dom"/>
</dbReference>
<dbReference type="Gene3D" id="3.40.30.60">
    <property type="entry name" value="FHIPEP family, domain 1"/>
    <property type="match status" value="1"/>
</dbReference>
<gene>
    <name evidence="3" type="ORF">Aph01nite_65880</name>
</gene>
<dbReference type="Pfam" id="PF12770">
    <property type="entry name" value="CHAT"/>
    <property type="match status" value="1"/>
</dbReference>
<dbReference type="SUPFAM" id="SSF52540">
    <property type="entry name" value="P-loop containing nucleoside triphosphate hydrolases"/>
    <property type="match status" value="1"/>
</dbReference>
<evidence type="ECO:0000313" key="4">
    <source>
        <dbReference type="Proteomes" id="UP000640052"/>
    </source>
</evidence>
<evidence type="ECO:0000313" key="3">
    <source>
        <dbReference type="EMBL" id="GIH28278.1"/>
    </source>
</evidence>
<feature type="domain" description="Orc1-like AAA ATPase" evidence="2">
    <location>
        <begin position="388"/>
        <end position="528"/>
    </location>
</feature>
<protein>
    <recommendedName>
        <fullName evidence="5">CHAT domain-containing protein</fullName>
    </recommendedName>
</protein>